<evidence type="ECO:0000256" key="5">
    <source>
        <dbReference type="ARBA" id="ARBA00023004"/>
    </source>
</evidence>
<keyword evidence="5" id="KW-0408">Iron</keyword>
<dbReference type="SFLD" id="SFLDG01094">
    <property type="entry name" value="Uncharacterised_Radical_SAM_Su"/>
    <property type="match status" value="1"/>
</dbReference>
<evidence type="ECO:0000313" key="9">
    <source>
        <dbReference type="Proteomes" id="UP000242861"/>
    </source>
</evidence>
<keyword evidence="3" id="KW-0949">S-adenosyl-L-methionine</keyword>
<gene>
    <name evidence="8" type="ORF">CW360_04620</name>
</gene>
<proteinExistence type="predicted"/>
<dbReference type="CDD" id="cd01335">
    <property type="entry name" value="Radical_SAM"/>
    <property type="match status" value="1"/>
</dbReference>
<dbReference type="Pfam" id="PF04055">
    <property type="entry name" value="Radical_SAM"/>
    <property type="match status" value="1"/>
</dbReference>
<dbReference type="AlphaFoldDB" id="A0A2I0CSD9"/>
<organism evidence="8 9">
    <name type="scientific">Pseudomonas fluvialis</name>
    <dbReference type="NCBI Taxonomy" id="1793966"/>
    <lineage>
        <taxon>Bacteria</taxon>
        <taxon>Pseudomonadati</taxon>
        <taxon>Pseudomonadota</taxon>
        <taxon>Gammaproteobacteria</taxon>
        <taxon>Pseudomonadales</taxon>
        <taxon>Pseudomonadaceae</taxon>
        <taxon>Pseudomonas</taxon>
    </lineage>
</organism>
<evidence type="ECO:0000313" key="8">
    <source>
        <dbReference type="EMBL" id="PKF72086.1"/>
    </source>
</evidence>
<comment type="caution">
    <text evidence="8">The sequence shown here is derived from an EMBL/GenBank/DDBJ whole genome shotgun (WGS) entry which is preliminary data.</text>
</comment>
<dbReference type="InterPro" id="IPR007197">
    <property type="entry name" value="rSAM"/>
</dbReference>
<dbReference type="GO" id="GO:0051539">
    <property type="term" value="F:4 iron, 4 sulfur cluster binding"/>
    <property type="evidence" value="ECO:0007669"/>
    <property type="project" value="UniProtKB-KW"/>
</dbReference>
<comment type="cofactor">
    <cofactor evidence="1">
        <name>[4Fe-4S] cluster</name>
        <dbReference type="ChEBI" id="CHEBI:49883"/>
    </cofactor>
</comment>
<accession>A0A2I0CSD9</accession>
<evidence type="ECO:0000256" key="2">
    <source>
        <dbReference type="ARBA" id="ARBA00022485"/>
    </source>
</evidence>
<dbReference type="InterPro" id="IPR034457">
    <property type="entry name" value="Organic_radical-activating"/>
</dbReference>
<evidence type="ECO:0000256" key="3">
    <source>
        <dbReference type="ARBA" id="ARBA00022691"/>
    </source>
</evidence>
<evidence type="ECO:0000259" key="7">
    <source>
        <dbReference type="PROSITE" id="PS51918"/>
    </source>
</evidence>
<dbReference type="InterPro" id="IPR058240">
    <property type="entry name" value="rSAM_sf"/>
</dbReference>
<dbReference type="PROSITE" id="PS51918">
    <property type="entry name" value="RADICAL_SAM"/>
    <property type="match status" value="1"/>
</dbReference>
<dbReference type="Gene3D" id="3.20.20.70">
    <property type="entry name" value="Aldolase class I"/>
    <property type="match status" value="1"/>
</dbReference>
<dbReference type="Proteomes" id="UP000242861">
    <property type="component" value="Unassembled WGS sequence"/>
</dbReference>
<sequence length="246" mass="26924">MSMSASPSATLPRAQRACSLRIGGLQAMTTLDYPDHLACVLFCQGCAWRCRYCHNPELIAPRSDSELDWQQVRQFLRRRQGLLQAVVFSGGEATLQPGLAAAMGEVRELGFKVGLHSAGIKPAALAEVLPLCDWVGFDVKAQAAHSEQITLVAGSGQANWQSLALLLRSGVAHECRTTVHWQLTSPAQLLALARQLHQAGVQDYVVQLARAGQLLDRQLPASRAPGPLDELWQELQALFPRFVLRE</sequence>
<keyword evidence="6" id="KW-0411">Iron-sulfur</keyword>
<feature type="domain" description="Radical SAM core" evidence="7">
    <location>
        <begin position="32"/>
        <end position="246"/>
    </location>
</feature>
<dbReference type="EMBL" id="PIYS01000005">
    <property type="protein sequence ID" value="PKF72086.1"/>
    <property type="molecule type" value="Genomic_DNA"/>
</dbReference>
<name>A0A2I0CSD9_9PSED</name>
<reference evidence="9" key="1">
    <citation type="submission" date="2017-12" db="EMBL/GenBank/DDBJ databases">
        <authorList>
            <person name="Yu X.-Y."/>
        </authorList>
    </citation>
    <scope>NUCLEOTIDE SEQUENCE [LARGE SCALE GENOMIC DNA]</scope>
    <source>
        <strain evidence="9">ZYSR67-Z</strain>
    </source>
</reference>
<dbReference type="SUPFAM" id="SSF102114">
    <property type="entry name" value="Radical SAM enzymes"/>
    <property type="match status" value="1"/>
</dbReference>
<dbReference type="InterPro" id="IPR012840">
    <property type="entry name" value="NrdG2"/>
</dbReference>
<dbReference type="PANTHER" id="PTHR30352:SF13">
    <property type="entry name" value="GLYCYL-RADICAL ENZYME ACTIVATING ENZYME YJJW-RELATED"/>
    <property type="match status" value="1"/>
</dbReference>
<keyword evidence="2" id="KW-0004">4Fe-4S</keyword>
<protein>
    <submittedName>
        <fullName evidence="8">Anaerobic ribonucleoside-triphosphate reductase activating protein</fullName>
    </submittedName>
</protein>
<evidence type="ECO:0000256" key="6">
    <source>
        <dbReference type="ARBA" id="ARBA00023014"/>
    </source>
</evidence>
<dbReference type="GO" id="GO:0046872">
    <property type="term" value="F:metal ion binding"/>
    <property type="evidence" value="ECO:0007669"/>
    <property type="project" value="UniProtKB-KW"/>
</dbReference>
<evidence type="ECO:0000256" key="1">
    <source>
        <dbReference type="ARBA" id="ARBA00001966"/>
    </source>
</evidence>
<dbReference type="SFLD" id="SFLDS00029">
    <property type="entry name" value="Radical_SAM"/>
    <property type="match status" value="1"/>
</dbReference>
<dbReference type="InterPro" id="IPR013785">
    <property type="entry name" value="Aldolase_TIM"/>
</dbReference>
<dbReference type="GO" id="GO:0003824">
    <property type="term" value="F:catalytic activity"/>
    <property type="evidence" value="ECO:0007669"/>
    <property type="project" value="InterPro"/>
</dbReference>
<keyword evidence="4" id="KW-0479">Metal-binding</keyword>
<dbReference type="NCBIfam" id="TIGR02495">
    <property type="entry name" value="NrdG2"/>
    <property type="match status" value="1"/>
</dbReference>
<dbReference type="PANTHER" id="PTHR30352">
    <property type="entry name" value="PYRUVATE FORMATE-LYASE-ACTIVATING ENZYME"/>
    <property type="match status" value="1"/>
</dbReference>
<evidence type="ECO:0000256" key="4">
    <source>
        <dbReference type="ARBA" id="ARBA00022723"/>
    </source>
</evidence>